<accession>A0A7R6TP72</accession>
<dbReference type="AlphaFoldDB" id="A0A7R6TP72"/>
<gene>
    <name evidence="1" type="ORF">ICHIAU1_10370</name>
</gene>
<evidence type="ECO:0000313" key="2">
    <source>
        <dbReference type="Proteomes" id="UP000463961"/>
    </source>
</evidence>
<protein>
    <submittedName>
        <fullName evidence="1">Uncharacterized protein</fullName>
    </submittedName>
</protein>
<organism evidence="1 2">
    <name type="scientific">Fluviibacter phosphoraccumulans</name>
    <dbReference type="NCBI Taxonomy" id="1751046"/>
    <lineage>
        <taxon>Bacteria</taxon>
        <taxon>Pseudomonadati</taxon>
        <taxon>Pseudomonadota</taxon>
        <taxon>Betaproteobacteria</taxon>
        <taxon>Rhodocyclales</taxon>
        <taxon>Fluviibacteraceae</taxon>
        <taxon>Fluviibacter</taxon>
    </lineage>
</organism>
<keyword evidence="2" id="KW-1185">Reference proteome</keyword>
<reference evidence="2" key="1">
    <citation type="submission" date="2020-01" db="EMBL/GenBank/DDBJ databases">
        <title>Phosphoaccumulans saitamaens gen. nov., sp. nov., a polyphosphate accumulating bacterium isolated from surface river water.</title>
        <authorList>
            <person name="Watanabe K."/>
            <person name="Suda W."/>
        </authorList>
    </citation>
    <scope>NUCLEOTIDE SEQUENCE [LARGE SCALE GENOMIC DNA]</scope>
    <source>
        <strain evidence="2">ICHIAU1</strain>
    </source>
</reference>
<evidence type="ECO:0000313" key="1">
    <source>
        <dbReference type="EMBL" id="BBU68754.1"/>
    </source>
</evidence>
<proteinExistence type="predicted"/>
<dbReference type="RefSeq" id="WP_162050488.1">
    <property type="nucleotide sequence ID" value="NZ_AP022345.1"/>
</dbReference>
<name>A0A7R6TP72_9RHOO</name>
<dbReference type="Proteomes" id="UP000463961">
    <property type="component" value="Chromosome"/>
</dbReference>
<sequence>MVWTIQRICPREDSVYLLKENTGVIRQISVPGAESASFEDGHLMIRCKTGFCWSVNPETGSRRRFQLAT</sequence>
<dbReference type="EMBL" id="AP022345">
    <property type="protein sequence ID" value="BBU68754.1"/>
    <property type="molecule type" value="Genomic_DNA"/>
</dbReference>